<gene>
    <name evidence="1" type="ORF">BU25DRAFT_408151</name>
</gene>
<protein>
    <submittedName>
        <fullName evidence="1">Uncharacterized protein</fullName>
    </submittedName>
</protein>
<dbReference type="EMBL" id="MU006706">
    <property type="protein sequence ID" value="KAF2630878.1"/>
    <property type="molecule type" value="Genomic_DNA"/>
</dbReference>
<evidence type="ECO:0000313" key="1">
    <source>
        <dbReference type="EMBL" id="KAF2630878.1"/>
    </source>
</evidence>
<reference evidence="1" key="1">
    <citation type="journal article" date="2020" name="Stud. Mycol.">
        <title>101 Dothideomycetes genomes: a test case for predicting lifestyles and emergence of pathogens.</title>
        <authorList>
            <person name="Haridas S."/>
            <person name="Albert R."/>
            <person name="Binder M."/>
            <person name="Bloem J."/>
            <person name="Labutti K."/>
            <person name="Salamov A."/>
            <person name="Andreopoulos B."/>
            <person name="Baker S."/>
            <person name="Barry K."/>
            <person name="Bills G."/>
            <person name="Bluhm B."/>
            <person name="Cannon C."/>
            <person name="Castanera R."/>
            <person name="Culley D."/>
            <person name="Daum C."/>
            <person name="Ezra D."/>
            <person name="Gonzalez J."/>
            <person name="Henrissat B."/>
            <person name="Kuo A."/>
            <person name="Liang C."/>
            <person name="Lipzen A."/>
            <person name="Lutzoni F."/>
            <person name="Magnuson J."/>
            <person name="Mondo S."/>
            <person name="Nolan M."/>
            <person name="Ohm R."/>
            <person name="Pangilinan J."/>
            <person name="Park H.-J."/>
            <person name="Ramirez L."/>
            <person name="Alfaro M."/>
            <person name="Sun H."/>
            <person name="Tritt A."/>
            <person name="Yoshinaga Y."/>
            <person name="Zwiers L.-H."/>
            <person name="Turgeon B."/>
            <person name="Goodwin S."/>
            <person name="Spatafora J."/>
            <person name="Crous P."/>
            <person name="Grigoriev I."/>
        </authorList>
    </citation>
    <scope>NUCLEOTIDE SEQUENCE</scope>
    <source>
        <strain evidence="1">CBS 525.71</strain>
    </source>
</reference>
<name>A0ACB6SC10_9PLEO</name>
<proteinExistence type="predicted"/>
<keyword evidence="2" id="KW-1185">Reference proteome</keyword>
<comment type="caution">
    <text evidence="1">The sequence shown here is derived from an EMBL/GenBank/DDBJ whole genome shotgun (WGS) entry which is preliminary data.</text>
</comment>
<organism evidence="1 2">
    <name type="scientific">Macroventuria anomochaeta</name>
    <dbReference type="NCBI Taxonomy" id="301207"/>
    <lineage>
        <taxon>Eukaryota</taxon>
        <taxon>Fungi</taxon>
        <taxon>Dikarya</taxon>
        <taxon>Ascomycota</taxon>
        <taxon>Pezizomycotina</taxon>
        <taxon>Dothideomycetes</taxon>
        <taxon>Pleosporomycetidae</taxon>
        <taxon>Pleosporales</taxon>
        <taxon>Pleosporineae</taxon>
        <taxon>Didymellaceae</taxon>
        <taxon>Macroventuria</taxon>
    </lineage>
</organism>
<sequence>MRGGLSRLMDKGRHHFRQTLSPTDDAYLSYHDIRCEYATPADHAMRARMDQADTS</sequence>
<dbReference type="Proteomes" id="UP000799754">
    <property type="component" value="Unassembled WGS sequence"/>
</dbReference>
<evidence type="ECO:0000313" key="2">
    <source>
        <dbReference type="Proteomes" id="UP000799754"/>
    </source>
</evidence>
<accession>A0ACB6SC10</accession>